<keyword evidence="4" id="KW-1185">Reference proteome</keyword>
<dbReference type="EMBL" id="JAYDYW010000006">
    <property type="protein sequence ID" value="MEE1673731.1"/>
    <property type="molecule type" value="Genomic_DNA"/>
</dbReference>
<feature type="domain" description="Phosphohydrolase-associated" evidence="2">
    <location>
        <begin position="25"/>
        <end position="92"/>
    </location>
</feature>
<dbReference type="RefSeq" id="WP_329774980.1">
    <property type="nucleotide sequence ID" value="NZ_JAYDYW010000006.1"/>
</dbReference>
<evidence type="ECO:0000259" key="2">
    <source>
        <dbReference type="Pfam" id="PF13286"/>
    </source>
</evidence>
<keyword evidence="1" id="KW-0378">Hydrolase</keyword>
<evidence type="ECO:0000313" key="4">
    <source>
        <dbReference type="Proteomes" id="UP001310248"/>
    </source>
</evidence>
<organism evidence="3 4">
    <name type="scientific">Agarivorans aestuarii</name>
    <dbReference type="NCBI Taxonomy" id="1563703"/>
    <lineage>
        <taxon>Bacteria</taxon>
        <taxon>Pseudomonadati</taxon>
        <taxon>Pseudomonadota</taxon>
        <taxon>Gammaproteobacteria</taxon>
        <taxon>Alteromonadales</taxon>
        <taxon>Alteromonadaceae</taxon>
        <taxon>Agarivorans</taxon>
    </lineage>
</organism>
<dbReference type="InterPro" id="IPR026875">
    <property type="entry name" value="PHydrolase_assoc_dom"/>
</dbReference>
<evidence type="ECO:0000313" key="3">
    <source>
        <dbReference type="EMBL" id="MEE1673731.1"/>
    </source>
</evidence>
<accession>A0ABU7G2W8</accession>
<dbReference type="InterPro" id="IPR027432">
    <property type="entry name" value="dGTP_triphosphohydrolase_C"/>
</dbReference>
<protein>
    <recommendedName>
        <fullName evidence="2">Phosphohydrolase-associated domain-containing protein</fullName>
    </recommendedName>
</protein>
<reference evidence="4" key="1">
    <citation type="submission" date="2023-07" db="EMBL/GenBank/DDBJ databases">
        <title>Draft genome sequence of Agarivorans aestuarii strain ZMCS4, a CAZymes producing bacteria isolated from the marine brown algae Clodostephus spongiosus.</title>
        <authorList>
            <person name="Lorente B."/>
            <person name="Cabral C."/>
            <person name="Frias J."/>
            <person name="Faria J."/>
            <person name="Toubarro D."/>
        </authorList>
    </citation>
    <scope>NUCLEOTIDE SEQUENCE [LARGE SCALE GENOMIC DNA]</scope>
    <source>
        <strain evidence="4">ZMCS4</strain>
    </source>
</reference>
<dbReference type="Proteomes" id="UP001310248">
    <property type="component" value="Unassembled WGS sequence"/>
</dbReference>
<sequence>MACYQPLLELSQGQFEYLVDNKKPKEKSSAYIQYLYKKLPSKHLAAYQKTMNKAPVRDEFGNEQCREFYYRTRLIVDYISGMTDQYAYDEFRTFNVKSDF</sequence>
<name>A0ABU7G2W8_9ALTE</name>
<gene>
    <name evidence="3" type="ORF">SNR37_003158</name>
</gene>
<dbReference type="Pfam" id="PF13286">
    <property type="entry name" value="HD_assoc"/>
    <property type="match status" value="1"/>
</dbReference>
<dbReference type="Gene3D" id="1.10.3550.10">
    <property type="entry name" value="eoxyguanosinetriphosphate triphosphohydrolase domain-like"/>
    <property type="match status" value="1"/>
</dbReference>
<proteinExistence type="predicted"/>
<comment type="caution">
    <text evidence="3">The sequence shown here is derived from an EMBL/GenBank/DDBJ whole genome shotgun (WGS) entry which is preliminary data.</text>
</comment>
<evidence type="ECO:0000256" key="1">
    <source>
        <dbReference type="ARBA" id="ARBA00022801"/>
    </source>
</evidence>